<keyword evidence="3" id="KW-1185">Reference proteome</keyword>
<keyword evidence="2" id="KW-0614">Plasmid</keyword>
<proteinExistence type="predicted"/>
<accession>A0ABY8PMG6</accession>
<evidence type="ECO:0000313" key="2">
    <source>
        <dbReference type="EMBL" id="WGO96410.1"/>
    </source>
</evidence>
<organism evidence="2 3">
    <name type="scientific">Pseudomonas viciae</name>
    <dbReference type="NCBI Taxonomy" id="2505979"/>
    <lineage>
        <taxon>Bacteria</taxon>
        <taxon>Pseudomonadati</taxon>
        <taxon>Pseudomonadota</taxon>
        <taxon>Gammaproteobacteria</taxon>
        <taxon>Pseudomonadales</taxon>
        <taxon>Pseudomonadaceae</taxon>
        <taxon>Pseudomonas</taxon>
    </lineage>
</organism>
<dbReference type="RefSeq" id="WP_280944993.1">
    <property type="nucleotide sequence ID" value="NZ_CP123772.1"/>
</dbReference>
<evidence type="ECO:0000256" key="1">
    <source>
        <dbReference type="SAM" id="MobiDB-lite"/>
    </source>
</evidence>
<feature type="region of interest" description="Disordered" evidence="1">
    <location>
        <begin position="54"/>
        <end position="81"/>
    </location>
</feature>
<gene>
    <name evidence="2" type="ORF">QCD61_28345</name>
</gene>
<geneLocation type="plasmid" evidence="2 3">
    <name>unnamed</name>
</geneLocation>
<reference evidence="2 3" key="1">
    <citation type="journal article" date="2012" name="Appl. Soil Ecol.">
        <title>Isolation and characterization of new plant growth-promoting bacterial endophytes.</title>
        <authorList>
            <person name="Rashid S."/>
            <person name="Charles T.C."/>
            <person name="Glick B.R."/>
        </authorList>
    </citation>
    <scope>NUCLEOTIDE SEQUENCE [LARGE SCALE GENOMIC DNA]</scope>
    <source>
        <strain evidence="2 3">YsS1</strain>
        <plasmid evidence="2 3">unnamed</plasmid>
    </source>
</reference>
<name>A0ABY8PMG6_9PSED</name>
<protein>
    <submittedName>
        <fullName evidence="2">Uncharacterized protein</fullName>
    </submittedName>
</protein>
<evidence type="ECO:0000313" key="3">
    <source>
        <dbReference type="Proteomes" id="UP001227386"/>
    </source>
</evidence>
<dbReference type="EMBL" id="CP123772">
    <property type="protein sequence ID" value="WGO96410.1"/>
    <property type="molecule type" value="Genomic_DNA"/>
</dbReference>
<dbReference type="Proteomes" id="UP001227386">
    <property type="component" value="Plasmid unnamed"/>
</dbReference>
<sequence>MSQAQRRAFWTTGEESRLRSLYPDTPMSELMKIFNRPVPAIYGKAKQLGLRRSPEFQASEHSGRIRAENNPGTATRFKKKQ</sequence>